<dbReference type="InterPro" id="IPR036397">
    <property type="entry name" value="RNaseH_sf"/>
</dbReference>
<dbReference type="InterPro" id="IPR012337">
    <property type="entry name" value="RNaseH-like_sf"/>
</dbReference>
<dbReference type="Pfam" id="PF02170">
    <property type="entry name" value="PAZ"/>
    <property type="match status" value="1"/>
</dbReference>
<dbReference type="SMART" id="SM00949">
    <property type="entry name" value="PAZ"/>
    <property type="match status" value="1"/>
</dbReference>
<evidence type="ECO:0000259" key="2">
    <source>
        <dbReference type="PROSITE" id="PS50821"/>
    </source>
</evidence>
<sequence length="893" mass="97846">MSHQDPNNNQSRGGRGGDRGGRGGRGGDRGGDRGGFRGGDRGGRGGDRGGRGGDRGGDRGGFRGGDRGGFRGGDRGGFRGGDRGGRGGFGGGGRVPRKTEEMNLEKDSIQYQVANHQNLLKSGVSLESNLFELDVAKASFYQYFMTYGKNDLGTNFEIEAQEFVFKKLLKDTENEKLLKNLVFTGTAVFSPVPLPDAILDTPYDYVLKSKEKAGVVEHKFKVSIQKGKKIDAKLPEHRVELNNIIAKGVSFVYTTRDNHRLIDPSTSKKHESGVTTVEGISPKVMRVVTESGEKNVLQIDVSFSVSSSSTVKEVLAQDRRAKESLPGTRVMTHYAGSKDVILKLVSVTDLKAGDSAGLKKDESMTFVRYFKEKFNLNLDPNGPIVKCKDPKRSSRPLSYPAELLLSLELSDSQRNSLTTICSIYPEERRTMILNNLTKIKKDKSITDFLTAYGIRLTGTTPLTVKGRVLTAPTIYVPNSNGFGKLDPVQKDYLGQSGFTRGLGNLNHAKSTPSYTVSNFIVDNFMSKNETMALFKKYNMGFPAPKVTDFRKLGAPAAGTFALMKLDNNNAEIYNSHKTSFAKDGIVSQLVAKFPDRSVPHMIAQQMAAKVGQLNWVVDPTEIAPKTVPASGTLVLIGVDASNQTESFKKGNQKVTEQALVVTFTAFIVQGKKWTPYCNHHRVSGNTVRHEGDKQTSSGARATPSDVLNTHFVSFIKELNAKFNLKSKTGTVMVYRSCSSEGEIATAQGIAPHIAEALPKWKHAVITAQVRSGARFMWSYDKHPKRVNAPRGFATSMATDASLRGSHSFYLTGAFCELGNSSNTSYVVVAHSPEVNLDEVERLTYALCFMYPNKADALPLPLPMKCATEYSRKFAPLNRIAELPEKMRPTMHYL</sequence>
<dbReference type="InterPro" id="IPR003165">
    <property type="entry name" value="Piwi"/>
</dbReference>
<feature type="compositionally biased region" description="Basic and acidic residues" evidence="1">
    <location>
        <begin position="15"/>
        <end position="85"/>
    </location>
</feature>
<dbReference type="Gene3D" id="2.170.260.10">
    <property type="entry name" value="paz domain"/>
    <property type="match status" value="1"/>
</dbReference>
<feature type="domain" description="PAZ" evidence="2">
    <location>
        <begin position="310"/>
        <end position="408"/>
    </location>
</feature>
<dbReference type="EMBL" id="KT377045">
    <property type="protein sequence ID" value="AOA52364.1"/>
    <property type="molecule type" value="Genomic_DNA"/>
</dbReference>
<dbReference type="SUPFAM" id="SSF101690">
    <property type="entry name" value="PAZ domain"/>
    <property type="match status" value="1"/>
</dbReference>
<dbReference type="InterPro" id="IPR036085">
    <property type="entry name" value="PAZ_dom_sf"/>
</dbReference>
<dbReference type="PANTHER" id="PTHR22891">
    <property type="entry name" value="EUKARYOTIC TRANSLATION INITIATION FACTOR 2C"/>
    <property type="match status" value="1"/>
</dbReference>
<dbReference type="Pfam" id="PF02171">
    <property type="entry name" value="Piwi"/>
    <property type="match status" value="1"/>
</dbReference>
<dbReference type="SUPFAM" id="SSF53098">
    <property type="entry name" value="Ribonuclease H-like"/>
    <property type="match status" value="1"/>
</dbReference>
<organism evidence="3">
    <name type="scientific">Angomonas desouzai</name>
    <dbReference type="NCBI Taxonomy" id="59800"/>
    <lineage>
        <taxon>Eukaryota</taxon>
        <taxon>Discoba</taxon>
        <taxon>Euglenozoa</taxon>
        <taxon>Kinetoplastea</taxon>
        <taxon>Metakinetoplastina</taxon>
        <taxon>Trypanosomatida</taxon>
        <taxon>Trypanosomatidae</taxon>
        <taxon>Strigomonadinae</taxon>
        <taxon>Angomonas</taxon>
    </lineage>
</organism>
<dbReference type="Gene3D" id="3.30.420.10">
    <property type="entry name" value="Ribonuclease H-like superfamily/Ribonuclease H"/>
    <property type="match status" value="1"/>
</dbReference>
<dbReference type="GO" id="GO:0003723">
    <property type="term" value="F:RNA binding"/>
    <property type="evidence" value="ECO:0007669"/>
    <property type="project" value="InterPro"/>
</dbReference>
<protein>
    <submittedName>
        <fullName evidence="3">Argonaute 1</fullName>
    </submittedName>
</protein>
<reference evidence="3" key="1">
    <citation type="submission" date="2015-08" db="EMBL/GenBank/DDBJ databases">
        <title>Evidence for the evolutionary loss of RNAi key determinants in kinetoplastids as a multiple sporadic phenomenon.</title>
        <authorList>
            <person name="Matveyev A.V."/>
            <person name="Alves J.M.P."/>
            <person name="Serrano M.G."/>
            <person name="Lara A.M."/>
            <person name="Barton W.A."/>
            <person name="Beverly S.M."/>
            <person name="Teixeira M.M.G."/>
            <person name="Camargo E.P."/>
            <person name="Buck G.A."/>
        </authorList>
    </citation>
    <scope>NUCLEOTIDE SEQUENCE</scope>
    <source>
        <strain evidence="3">TCC079E</strain>
    </source>
</reference>
<feature type="compositionally biased region" description="Polar residues" evidence="1">
    <location>
        <begin position="1"/>
        <end position="11"/>
    </location>
</feature>
<dbReference type="InterPro" id="IPR003100">
    <property type="entry name" value="PAZ_dom"/>
</dbReference>
<dbReference type="AlphaFoldDB" id="A0A1B2LUK8"/>
<accession>A0A1B2LUK8</accession>
<proteinExistence type="predicted"/>
<dbReference type="SMART" id="SM00950">
    <property type="entry name" value="Piwi"/>
    <property type="match status" value="1"/>
</dbReference>
<gene>
    <name evidence="3" type="primary">AGO1</name>
</gene>
<evidence type="ECO:0000256" key="1">
    <source>
        <dbReference type="SAM" id="MobiDB-lite"/>
    </source>
</evidence>
<evidence type="ECO:0000313" key="3">
    <source>
        <dbReference type="EMBL" id="AOA52364.1"/>
    </source>
</evidence>
<name>A0A1B2LUK8_9TRYP</name>
<dbReference type="PROSITE" id="PS50821">
    <property type="entry name" value="PAZ"/>
    <property type="match status" value="1"/>
</dbReference>
<feature type="region of interest" description="Disordered" evidence="1">
    <location>
        <begin position="1"/>
        <end position="98"/>
    </location>
</feature>